<feature type="region of interest" description="Disordered" evidence="1">
    <location>
        <begin position="28"/>
        <end position="157"/>
    </location>
</feature>
<accession>A0ABQ8GT88</accession>
<feature type="region of interest" description="Disordered" evidence="1">
    <location>
        <begin position="365"/>
        <end position="456"/>
    </location>
</feature>
<dbReference type="EMBL" id="JAGTJR010000003">
    <property type="protein sequence ID" value="KAH7062466.1"/>
    <property type="molecule type" value="Genomic_DNA"/>
</dbReference>
<sequence length="539" mass="60072">MMISSSASSSSRETSPDLILLEGFLRSSSQYSSSSRSTYSAEASSSFKSECRSSPMVVVRQKNSKTESLRRPVPSVESHNYVEIIDLGSGPEDDDETVRRYQSVHSSNSDESWTGSNIEILSDDDTVAEELSPRKARNSDLDTRKRRHSASPPLPAKIPCLRESHREELWPNDVRLNDFELRLLYNCIRRSQFPVRVRHELAPYAFKLDGGRPYAVNAHARHPLDDETSALIFRVLGQPDWVGKVENARKLMKNRGNTREHSAFCARNVTESFRELFRRAGMNGDQRHQHFSGAIPSDTEQRQAAGENVADNYRPKTGRRIRDDSVEFVEERVRDFHPPQETSGQFQESFRNILIETLQEVLSARTAPSGSDARSIVRGNAQKPAGDGVAESSTAGRRPGKHVDLHILQALPKASSTTHGSTQGSASRYSAAEAGPSTREARRQGNPHICPSSKHDGDLPEPFCGLHIKAIPRCTALMGNIVVWAMHVKSIADCRDEKYHSKELISACVARAYPEFESLSAVGHQLGIHKRPGFSHRGR</sequence>
<evidence type="ECO:0000313" key="2">
    <source>
        <dbReference type="EMBL" id="KAH7062466.1"/>
    </source>
</evidence>
<evidence type="ECO:0000256" key="1">
    <source>
        <dbReference type="SAM" id="MobiDB-lite"/>
    </source>
</evidence>
<feature type="compositionally biased region" description="Polar residues" evidence="1">
    <location>
        <begin position="414"/>
        <end position="428"/>
    </location>
</feature>
<proteinExistence type="predicted"/>
<evidence type="ECO:0000313" key="3">
    <source>
        <dbReference type="Proteomes" id="UP000774617"/>
    </source>
</evidence>
<organism evidence="2 3">
    <name type="scientific">Macrophomina phaseolina</name>
    <dbReference type="NCBI Taxonomy" id="35725"/>
    <lineage>
        <taxon>Eukaryota</taxon>
        <taxon>Fungi</taxon>
        <taxon>Dikarya</taxon>
        <taxon>Ascomycota</taxon>
        <taxon>Pezizomycotina</taxon>
        <taxon>Dothideomycetes</taxon>
        <taxon>Dothideomycetes incertae sedis</taxon>
        <taxon>Botryosphaeriales</taxon>
        <taxon>Botryosphaeriaceae</taxon>
        <taxon>Macrophomina</taxon>
    </lineage>
</organism>
<feature type="compositionally biased region" description="Basic and acidic residues" evidence="1">
    <location>
        <begin position="131"/>
        <end position="143"/>
    </location>
</feature>
<feature type="compositionally biased region" description="Polar residues" evidence="1">
    <location>
        <begin position="103"/>
        <end position="119"/>
    </location>
</feature>
<protein>
    <submittedName>
        <fullName evidence="2">Uncharacterized protein</fullName>
    </submittedName>
</protein>
<feature type="compositionally biased region" description="Low complexity" evidence="1">
    <location>
        <begin position="28"/>
        <end position="48"/>
    </location>
</feature>
<name>A0ABQ8GT88_9PEZI</name>
<gene>
    <name evidence="2" type="ORF">B0J12DRAFT_645488</name>
</gene>
<dbReference type="Proteomes" id="UP000774617">
    <property type="component" value="Unassembled WGS sequence"/>
</dbReference>
<comment type="caution">
    <text evidence="2">The sequence shown here is derived from an EMBL/GenBank/DDBJ whole genome shotgun (WGS) entry which is preliminary data.</text>
</comment>
<reference evidence="2 3" key="1">
    <citation type="journal article" date="2021" name="Nat. Commun.">
        <title>Genetic determinants of endophytism in the Arabidopsis root mycobiome.</title>
        <authorList>
            <person name="Mesny F."/>
            <person name="Miyauchi S."/>
            <person name="Thiergart T."/>
            <person name="Pickel B."/>
            <person name="Atanasova L."/>
            <person name="Karlsson M."/>
            <person name="Huettel B."/>
            <person name="Barry K.W."/>
            <person name="Haridas S."/>
            <person name="Chen C."/>
            <person name="Bauer D."/>
            <person name="Andreopoulos W."/>
            <person name="Pangilinan J."/>
            <person name="LaButti K."/>
            <person name="Riley R."/>
            <person name="Lipzen A."/>
            <person name="Clum A."/>
            <person name="Drula E."/>
            <person name="Henrissat B."/>
            <person name="Kohler A."/>
            <person name="Grigoriev I.V."/>
            <person name="Martin F.M."/>
            <person name="Hacquard S."/>
        </authorList>
    </citation>
    <scope>NUCLEOTIDE SEQUENCE [LARGE SCALE GENOMIC DNA]</scope>
    <source>
        <strain evidence="2 3">MPI-SDFR-AT-0080</strain>
    </source>
</reference>
<keyword evidence="3" id="KW-1185">Reference proteome</keyword>
<feature type="region of interest" description="Disordered" evidence="1">
    <location>
        <begin position="287"/>
        <end position="318"/>
    </location>
</feature>